<evidence type="ECO:0000313" key="1">
    <source>
        <dbReference type="EMBL" id="CAJ1960047.1"/>
    </source>
</evidence>
<dbReference type="Proteomes" id="UP001295423">
    <property type="component" value="Unassembled WGS sequence"/>
</dbReference>
<organism evidence="1 2">
    <name type="scientific">Cylindrotheca closterium</name>
    <dbReference type="NCBI Taxonomy" id="2856"/>
    <lineage>
        <taxon>Eukaryota</taxon>
        <taxon>Sar</taxon>
        <taxon>Stramenopiles</taxon>
        <taxon>Ochrophyta</taxon>
        <taxon>Bacillariophyta</taxon>
        <taxon>Bacillariophyceae</taxon>
        <taxon>Bacillariophycidae</taxon>
        <taxon>Bacillariales</taxon>
        <taxon>Bacillariaceae</taxon>
        <taxon>Cylindrotheca</taxon>
    </lineage>
</organism>
<sequence>MCGTGKFKVLWGLEKAAACPRCGSFKDHLHVPRCHAVSVTQEWDRRVSALSTWMDMLLTDPSIKTLMLILLGGVRDHILPSIQAISPAVQPAFLAQQVIGYQGLLEGRIALLWLPLQQHYLDEIRGCRSVSLWASQLSQELIALAFYMWEQRNSVQHSDNNVQLLARHRTAIKGIHSQFDMGPDDLPPEIKPMLTCRRQVLRKSLMDKESWLALLQQERRDYRRSLKAQHQSLQTLFSLHPPGL</sequence>
<name>A0AAD2G252_9STRA</name>
<protein>
    <submittedName>
        <fullName evidence="1">Uncharacterized protein</fullName>
    </submittedName>
</protein>
<accession>A0AAD2G252</accession>
<reference evidence="1" key="1">
    <citation type="submission" date="2023-08" db="EMBL/GenBank/DDBJ databases">
        <authorList>
            <person name="Audoor S."/>
            <person name="Bilcke G."/>
        </authorList>
    </citation>
    <scope>NUCLEOTIDE SEQUENCE</scope>
</reference>
<evidence type="ECO:0000313" key="2">
    <source>
        <dbReference type="Proteomes" id="UP001295423"/>
    </source>
</evidence>
<comment type="caution">
    <text evidence="1">The sequence shown here is derived from an EMBL/GenBank/DDBJ whole genome shotgun (WGS) entry which is preliminary data.</text>
</comment>
<gene>
    <name evidence="1" type="ORF">CYCCA115_LOCUS18463</name>
</gene>
<dbReference type="EMBL" id="CAKOGP040002041">
    <property type="protein sequence ID" value="CAJ1960047.1"/>
    <property type="molecule type" value="Genomic_DNA"/>
</dbReference>
<dbReference type="AlphaFoldDB" id="A0AAD2G252"/>
<keyword evidence="2" id="KW-1185">Reference proteome</keyword>
<proteinExistence type="predicted"/>